<keyword evidence="6" id="KW-1185">Reference proteome</keyword>
<dbReference type="EMBL" id="JAGPXD010000001">
    <property type="protein sequence ID" value="KAH7375533.1"/>
    <property type="molecule type" value="Genomic_DNA"/>
</dbReference>
<dbReference type="InterPro" id="IPR012001">
    <property type="entry name" value="Thiamin_PyroP_enz_TPP-bd_dom"/>
</dbReference>
<dbReference type="GO" id="GO:0005739">
    <property type="term" value="C:mitochondrion"/>
    <property type="evidence" value="ECO:0007669"/>
    <property type="project" value="TreeGrafter"/>
</dbReference>
<dbReference type="OrthoDB" id="2867507at2759"/>
<reference evidence="5" key="1">
    <citation type="journal article" date="2021" name="Nat. Commun.">
        <title>Genetic determinants of endophytism in the Arabidopsis root mycobiome.</title>
        <authorList>
            <person name="Mesny F."/>
            <person name="Miyauchi S."/>
            <person name="Thiergart T."/>
            <person name="Pickel B."/>
            <person name="Atanasova L."/>
            <person name="Karlsson M."/>
            <person name="Huettel B."/>
            <person name="Barry K.W."/>
            <person name="Haridas S."/>
            <person name="Chen C."/>
            <person name="Bauer D."/>
            <person name="Andreopoulos W."/>
            <person name="Pangilinan J."/>
            <person name="LaButti K."/>
            <person name="Riley R."/>
            <person name="Lipzen A."/>
            <person name="Clum A."/>
            <person name="Drula E."/>
            <person name="Henrissat B."/>
            <person name="Kohler A."/>
            <person name="Grigoriev I.V."/>
            <person name="Martin F.M."/>
            <person name="Hacquard S."/>
        </authorList>
    </citation>
    <scope>NUCLEOTIDE SEQUENCE</scope>
    <source>
        <strain evidence="5">MPI-CAGE-AT-0016</strain>
    </source>
</reference>
<feature type="domain" description="Thiamine pyrophosphate enzyme N-terminal TPP-binding" evidence="4">
    <location>
        <begin position="9"/>
        <end position="135"/>
    </location>
</feature>
<comment type="caution">
    <text evidence="5">The sequence shown here is derived from an EMBL/GenBank/DDBJ whole genome shotgun (WGS) entry which is preliminary data.</text>
</comment>
<dbReference type="GO" id="GO:0009099">
    <property type="term" value="P:L-valine biosynthetic process"/>
    <property type="evidence" value="ECO:0007669"/>
    <property type="project" value="TreeGrafter"/>
</dbReference>
<dbReference type="Pfam" id="PF02775">
    <property type="entry name" value="TPP_enzyme_C"/>
    <property type="match status" value="1"/>
</dbReference>
<evidence type="ECO:0000259" key="4">
    <source>
        <dbReference type="Pfam" id="PF02776"/>
    </source>
</evidence>
<dbReference type="NCBIfam" id="NF006203">
    <property type="entry name" value="PRK08327.1"/>
    <property type="match status" value="1"/>
</dbReference>
<dbReference type="Gene3D" id="3.40.50.1220">
    <property type="entry name" value="TPP-binding domain"/>
    <property type="match status" value="1"/>
</dbReference>
<organism evidence="5 6">
    <name type="scientific">Plectosphaerella cucumerina</name>
    <dbReference type="NCBI Taxonomy" id="40658"/>
    <lineage>
        <taxon>Eukaryota</taxon>
        <taxon>Fungi</taxon>
        <taxon>Dikarya</taxon>
        <taxon>Ascomycota</taxon>
        <taxon>Pezizomycotina</taxon>
        <taxon>Sordariomycetes</taxon>
        <taxon>Hypocreomycetidae</taxon>
        <taxon>Glomerellales</taxon>
        <taxon>Plectosphaerellaceae</taxon>
        <taxon>Plectosphaerella</taxon>
    </lineage>
</organism>
<dbReference type="SUPFAM" id="SSF52467">
    <property type="entry name" value="DHS-like NAD/FAD-binding domain"/>
    <property type="match status" value="1"/>
</dbReference>
<dbReference type="GO" id="GO:0050660">
    <property type="term" value="F:flavin adenine dinucleotide binding"/>
    <property type="evidence" value="ECO:0007669"/>
    <property type="project" value="TreeGrafter"/>
</dbReference>
<sequence length="604" mass="64708">MATLQTVSGASAILFALEEAGITQLFVNLGSDHPAFLSAFASKAHPKLNVVTSPNEMNALSAASGFAQVTGRPAAVLVHVECGTQGLAGAVHNVSKGRIPVLILAGTVPATMEGEMPGSRNEYIHWIQDVPDQRAIVRQYMKYEHEIRFPHNAVQIVFRALQFATSTPQGPVYLIASRETLEAETAHPAATGPTKASQTYERNRALEQTGLSPAAVEYLSDILCQASRPLIVTSYAGRTAAGFEALVDLATLLSIAVHENAPIVNSFPTTSPLHQGHQWNGGGQLPALAEADIVLVVDSDVPWIPSQSRPHPDARIFHLDSDPLKTSTTLWSLPCERRWMCDSAVALEQIRAHVKASSLFAAEETQATIAARLARLKSRFKERTKRLRIAELSLPDGKVTVPYFMSRLREATAGIRVLGLNESTTNLGNVADHLGHSSAQTLMGSGGGSLGWYSGAAVGASLGLREEGRPDVVVAFVGDGTWLFGAPASAYWMAQKYDCPFLTIVWNNGGWASPKNACARIRPEVLGMLDSNDAGPSSGSSLAEAMGVSLSPSPAFGKIAEGAGGSWWWNVLDVKDVEVTIKEAIRVVREKRKCALIDVRLQSI</sequence>
<evidence type="ECO:0000259" key="3">
    <source>
        <dbReference type="Pfam" id="PF02775"/>
    </source>
</evidence>
<evidence type="ECO:0000256" key="1">
    <source>
        <dbReference type="ARBA" id="ARBA00007812"/>
    </source>
</evidence>
<dbReference type="GO" id="GO:0009097">
    <property type="term" value="P:isoleucine biosynthetic process"/>
    <property type="evidence" value="ECO:0007669"/>
    <property type="project" value="TreeGrafter"/>
</dbReference>
<accession>A0A8K0TNH9</accession>
<dbReference type="InterPro" id="IPR029061">
    <property type="entry name" value="THDP-binding"/>
</dbReference>
<gene>
    <name evidence="5" type="ORF">B0T11DRAFT_10248</name>
</gene>
<dbReference type="PANTHER" id="PTHR18968:SF164">
    <property type="entry name" value="PYRUVATE DECARBOXYLASE"/>
    <property type="match status" value="1"/>
</dbReference>
<dbReference type="SUPFAM" id="SSF52518">
    <property type="entry name" value="Thiamin diphosphate-binding fold (THDP-binding)"/>
    <property type="match status" value="2"/>
</dbReference>
<dbReference type="Pfam" id="PF02776">
    <property type="entry name" value="TPP_enzyme_N"/>
    <property type="match status" value="1"/>
</dbReference>
<dbReference type="InterPro" id="IPR045229">
    <property type="entry name" value="TPP_enz"/>
</dbReference>
<dbReference type="Gene3D" id="3.40.50.970">
    <property type="match status" value="2"/>
</dbReference>
<dbReference type="AlphaFoldDB" id="A0A8K0TNH9"/>
<name>A0A8K0TNH9_9PEZI</name>
<evidence type="ECO:0000313" key="6">
    <source>
        <dbReference type="Proteomes" id="UP000813385"/>
    </source>
</evidence>
<keyword evidence="2" id="KW-0786">Thiamine pyrophosphate</keyword>
<dbReference type="GO" id="GO:0030976">
    <property type="term" value="F:thiamine pyrophosphate binding"/>
    <property type="evidence" value="ECO:0007669"/>
    <property type="project" value="InterPro"/>
</dbReference>
<evidence type="ECO:0000313" key="5">
    <source>
        <dbReference type="EMBL" id="KAH7375533.1"/>
    </source>
</evidence>
<feature type="domain" description="Thiamine pyrophosphate enzyme TPP-binding" evidence="3">
    <location>
        <begin position="431"/>
        <end position="599"/>
    </location>
</feature>
<dbReference type="InterPro" id="IPR011766">
    <property type="entry name" value="TPP_enzyme_TPP-bd"/>
</dbReference>
<evidence type="ECO:0000256" key="2">
    <source>
        <dbReference type="ARBA" id="ARBA00023052"/>
    </source>
</evidence>
<dbReference type="CDD" id="cd07035">
    <property type="entry name" value="TPP_PYR_POX_like"/>
    <property type="match status" value="1"/>
</dbReference>
<proteinExistence type="inferred from homology"/>
<protein>
    <submittedName>
        <fullName evidence="5">Acetolactate synthase</fullName>
    </submittedName>
</protein>
<dbReference type="GO" id="GO:0003984">
    <property type="term" value="F:acetolactate synthase activity"/>
    <property type="evidence" value="ECO:0007669"/>
    <property type="project" value="TreeGrafter"/>
</dbReference>
<comment type="similarity">
    <text evidence="1">Belongs to the TPP enzyme family.</text>
</comment>
<dbReference type="GO" id="GO:0005948">
    <property type="term" value="C:acetolactate synthase complex"/>
    <property type="evidence" value="ECO:0007669"/>
    <property type="project" value="TreeGrafter"/>
</dbReference>
<dbReference type="InterPro" id="IPR029035">
    <property type="entry name" value="DHS-like_NAD/FAD-binding_dom"/>
</dbReference>
<dbReference type="Proteomes" id="UP000813385">
    <property type="component" value="Unassembled WGS sequence"/>
</dbReference>
<dbReference type="PANTHER" id="PTHR18968">
    <property type="entry name" value="THIAMINE PYROPHOSPHATE ENZYMES"/>
    <property type="match status" value="1"/>
</dbReference>